<feature type="chain" id="PRO_5042853850" evidence="2">
    <location>
        <begin position="21"/>
        <end position="401"/>
    </location>
</feature>
<feature type="region of interest" description="Disordered" evidence="1">
    <location>
        <begin position="55"/>
        <end position="81"/>
    </location>
</feature>
<feature type="signal peptide" evidence="2">
    <location>
        <begin position="1"/>
        <end position="20"/>
    </location>
</feature>
<proteinExistence type="predicted"/>
<evidence type="ECO:0000256" key="1">
    <source>
        <dbReference type="SAM" id="MobiDB-lite"/>
    </source>
</evidence>
<organism evidence="3 4">
    <name type="scientific">Podospora fimiseda</name>
    <dbReference type="NCBI Taxonomy" id="252190"/>
    <lineage>
        <taxon>Eukaryota</taxon>
        <taxon>Fungi</taxon>
        <taxon>Dikarya</taxon>
        <taxon>Ascomycota</taxon>
        <taxon>Pezizomycotina</taxon>
        <taxon>Sordariomycetes</taxon>
        <taxon>Sordariomycetidae</taxon>
        <taxon>Sordariales</taxon>
        <taxon>Podosporaceae</taxon>
        <taxon>Podospora</taxon>
    </lineage>
</organism>
<sequence length="401" mass="44113">MQFQLSSLAVLVLGATAVLAEDAVTVYDIPRHTHVQPDPSVIGSTVPYPAFTWRRRAKPTPSPSAPIHSSSATSSADPSIETSATGLVWEDGVPKWKGPFFSAPSSADPSIMPSVTGFPWGKGSRKKKNRPWLDKGPYFSPITTGTPSTPTQQYTFKKISSATSSADESTVTGLVWEDGVPKWKGPFPTPISADSSIETSAAGLILQFPPISADPSIIPSATGFSWEIPEEEEASPIPTSTFCPDCADLEYYWPHFRWDKYSSLRASASVSAIPTSSISAAPPAFILKREAVDNDDLTDDEIIKLMKEAVGMAKARQYMDQWGQMSDKEIQRWAKKIVGIEGEEDNYSINLIEHGAEAKDPKEHKKCLRSCTLKMCKPICKTDWDCYRYRCIGRCNRFCSR</sequence>
<keyword evidence="2" id="KW-0732">Signal</keyword>
<comment type="caution">
    <text evidence="3">The sequence shown here is derived from an EMBL/GenBank/DDBJ whole genome shotgun (WGS) entry which is preliminary data.</text>
</comment>
<evidence type="ECO:0000313" key="4">
    <source>
        <dbReference type="Proteomes" id="UP001301958"/>
    </source>
</evidence>
<feature type="compositionally biased region" description="Low complexity" evidence="1">
    <location>
        <begin position="65"/>
        <end position="80"/>
    </location>
</feature>
<evidence type="ECO:0000256" key="2">
    <source>
        <dbReference type="SAM" id="SignalP"/>
    </source>
</evidence>
<evidence type="ECO:0000313" key="3">
    <source>
        <dbReference type="EMBL" id="KAK4227009.1"/>
    </source>
</evidence>
<feature type="region of interest" description="Disordered" evidence="1">
    <location>
        <begin position="121"/>
        <end position="146"/>
    </location>
</feature>
<accession>A0AAN7BPA0</accession>
<keyword evidence="4" id="KW-1185">Reference proteome</keyword>
<name>A0AAN7BPA0_9PEZI</name>
<dbReference type="EMBL" id="MU865337">
    <property type="protein sequence ID" value="KAK4227009.1"/>
    <property type="molecule type" value="Genomic_DNA"/>
</dbReference>
<dbReference type="Proteomes" id="UP001301958">
    <property type="component" value="Unassembled WGS sequence"/>
</dbReference>
<reference evidence="3" key="2">
    <citation type="submission" date="2023-05" db="EMBL/GenBank/DDBJ databases">
        <authorList>
            <consortium name="Lawrence Berkeley National Laboratory"/>
            <person name="Steindorff A."/>
            <person name="Hensen N."/>
            <person name="Bonometti L."/>
            <person name="Westerberg I."/>
            <person name="Brannstrom I.O."/>
            <person name="Guillou S."/>
            <person name="Cros-Aarteil S."/>
            <person name="Calhoun S."/>
            <person name="Haridas S."/>
            <person name="Kuo A."/>
            <person name="Mondo S."/>
            <person name="Pangilinan J."/>
            <person name="Riley R."/>
            <person name="Labutti K."/>
            <person name="Andreopoulos B."/>
            <person name="Lipzen A."/>
            <person name="Chen C."/>
            <person name="Yanf M."/>
            <person name="Daum C."/>
            <person name="Ng V."/>
            <person name="Clum A."/>
            <person name="Ohm R."/>
            <person name="Martin F."/>
            <person name="Silar P."/>
            <person name="Natvig D."/>
            <person name="Lalanne C."/>
            <person name="Gautier V."/>
            <person name="Ament-Velasquez S.L."/>
            <person name="Kruys A."/>
            <person name="Hutchinson M.I."/>
            <person name="Powell A.J."/>
            <person name="Barry K."/>
            <person name="Miller A.N."/>
            <person name="Grigoriev I.V."/>
            <person name="Debuchy R."/>
            <person name="Gladieux P."/>
            <person name="Thoren M.H."/>
            <person name="Johannesson H."/>
        </authorList>
    </citation>
    <scope>NUCLEOTIDE SEQUENCE</scope>
    <source>
        <strain evidence="3">CBS 990.96</strain>
    </source>
</reference>
<gene>
    <name evidence="3" type="ORF">QBC38DRAFT_478753</name>
</gene>
<dbReference type="AlphaFoldDB" id="A0AAN7BPA0"/>
<protein>
    <submittedName>
        <fullName evidence="3">Uncharacterized protein</fullName>
    </submittedName>
</protein>
<reference evidence="3" key="1">
    <citation type="journal article" date="2023" name="Mol. Phylogenet. Evol.">
        <title>Genome-scale phylogeny and comparative genomics of the fungal order Sordariales.</title>
        <authorList>
            <person name="Hensen N."/>
            <person name="Bonometti L."/>
            <person name="Westerberg I."/>
            <person name="Brannstrom I.O."/>
            <person name="Guillou S."/>
            <person name="Cros-Aarteil S."/>
            <person name="Calhoun S."/>
            <person name="Haridas S."/>
            <person name="Kuo A."/>
            <person name="Mondo S."/>
            <person name="Pangilinan J."/>
            <person name="Riley R."/>
            <person name="LaButti K."/>
            <person name="Andreopoulos B."/>
            <person name="Lipzen A."/>
            <person name="Chen C."/>
            <person name="Yan M."/>
            <person name="Daum C."/>
            <person name="Ng V."/>
            <person name="Clum A."/>
            <person name="Steindorff A."/>
            <person name="Ohm R.A."/>
            <person name="Martin F."/>
            <person name="Silar P."/>
            <person name="Natvig D.O."/>
            <person name="Lalanne C."/>
            <person name="Gautier V."/>
            <person name="Ament-Velasquez S.L."/>
            <person name="Kruys A."/>
            <person name="Hutchinson M.I."/>
            <person name="Powell A.J."/>
            <person name="Barry K."/>
            <person name="Miller A.N."/>
            <person name="Grigoriev I.V."/>
            <person name="Debuchy R."/>
            <person name="Gladieux P."/>
            <person name="Hiltunen Thoren M."/>
            <person name="Johannesson H."/>
        </authorList>
    </citation>
    <scope>NUCLEOTIDE SEQUENCE</scope>
    <source>
        <strain evidence="3">CBS 990.96</strain>
    </source>
</reference>